<dbReference type="Ensembl" id="ENSPANT00000070516.1">
    <property type="protein sequence ID" value="ENSPANP00000050929.1"/>
    <property type="gene ID" value="ENSPANG00000037433.1"/>
</dbReference>
<keyword evidence="3" id="KW-1185">Reference proteome</keyword>
<dbReference type="PANTHER" id="PTHR12138">
    <property type="entry name" value="PRIMATE-EXPANDED PROTEIN FAMILY"/>
    <property type="match status" value="1"/>
</dbReference>
<proteinExistence type="predicted"/>
<dbReference type="PANTHER" id="PTHR12138:SF162">
    <property type="entry name" value="CHROMOSOME UNDETERMINED SCAFFOLD_275, WHOLE GENOME SHOTGUN SEQUENCE"/>
    <property type="match status" value="1"/>
</dbReference>
<feature type="compositionally biased region" description="Low complexity" evidence="1">
    <location>
        <begin position="76"/>
        <end position="87"/>
    </location>
</feature>
<dbReference type="Proteomes" id="UP000028761">
    <property type="component" value="Chromosome 6"/>
</dbReference>
<organism evidence="2 3">
    <name type="scientific">Papio anubis</name>
    <name type="common">Olive baboon</name>
    <dbReference type="NCBI Taxonomy" id="9555"/>
    <lineage>
        <taxon>Eukaryota</taxon>
        <taxon>Metazoa</taxon>
        <taxon>Chordata</taxon>
        <taxon>Craniata</taxon>
        <taxon>Vertebrata</taxon>
        <taxon>Euteleostomi</taxon>
        <taxon>Mammalia</taxon>
        <taxon>Eutheria</taxon>
        <taxon>Euarchontoglires</taxon>
        <taxon>Primates</taxon>
        <taxon>Haplorrhini</taxon>
        <taxon>Catarrhini</taxon>
        <taxon>Cercopithecidae</taxon>
        <taxon>Cercopithecinae</taxon>
        <taxon>Papio</taxon>
    </lineage>
</organism>
<sequence length="177" mass="18922">MKCSFLGIQGKTLSPAPRSSCSSWEDDSRSRYYSVPNAIPTHEAGAGNEKLGQLPPTEGHRETEKDSSRRRHSQATPPGSSSVSVPTSQMSFRPLLGCLSHLNLQSRVQAQGLFPRGASLISAHCNLCLPGSSDSLASASRVAGTTGARHHTQLIFVFLVQMGFHHVGQDGLNLLTS</sequence>
<protein>
    <submittedName>
        <fullName evidence="2">Uncharacterized protein</fullName>
    </submittedName>
</protein>
<feature type="region of interest" description="Disordered" evidence="1">
    <location>
        <begin position="1"/>
        <end position="87"/>
    </location>
</feature>
<accession>A0A8I5N3B6</accession>
<evidence type="ECO:0000313" key="2">
    <source>
        <dbReference type="Ensembl" id="ENSPANP00000050929.1"/>
    </source>
</evidence>
<reference evidence="2" key="3">
    <citation type="submission" date="2025-09" db="UniProtKB">
        <authorList>
            <consortium name="Ensembl"/>
        </authorList>
    </citation>
    <scope>IDENTIFICATION</scope>
</reference>
<evidence type="ECO:0000256" key="1">
    <source>
        <dbReference type="SAM" id="MobiDB-lite"/>
    </source>
</evidence>
<evidence type="ECO:0000313" key="3">
    <source>
        <dbReference type="Proteomes" id="UP000028761"/>
    </source>
</evidence>
<dbReference type="GeneTree" id="ENSGT01150000286943"/>
<reference evidence="2 3" key="1">
    <citation type="submission" date="2012-03" db="EMBL/GenBank/DDBJ databases">
        <title>Whole Genome Assembly of Papio anubis.</title>
        <authorList>
            <person name="Liu Y.L."/>
            <person name="Abraham K.A."/>
            <person name="Akbar H.A."/>
            <person name="Ali S.A."/>
            <person name="Anosike U.A."/>
            <person name="Aqrawi P.A."/>
            <person name="Arias F.A."/>
            <person name="Attaway T.A."/>
            <person name="Awwad R.A."/>
            <person name="Babu C.B."/>
            <person name="Bandaranaike D.B."/>
            <person name="Battles P.B."/>
            <person name="Bell A.B."/>
            <person name="Beltran B.B."/>
            <person name="Berhane-Mersha D.B."/>
            <person name="Bess C.B."/>
            <person name="Bickham C.B."/>
            <person name="Bolden T.B."/>
            <person name="Carter K.C."/>
            <person name="Chau D.C."/>
            <person name="Chavez A.C."/>
            <person name="Clerc-Blankenburg K.C."/>
            <person name="Coyle M.C."/>
            <person name="Dao M.D."/>
            <person name="Davila M.L.D."/>
            <person name="Davy-Carroll L.D."/>
            <person name="Denson S.D."/>
            <person name="Dinh H.D."/>
            <person name="Fernandez S.F."/>
            <person name="Fernando P.F."/>
            <person name="Forbes L.F."/>
            <person name="Francis C.F."/>
            <person name="Francisco L.F."/>
            <person name="Fu Q.F."/>
            <person name="Garcia-Iii R.G."/>
            <person name="Garrett T.G."/>
            <person name="Gross S.G."/>
            <person name="Gubbala S.G."/>
            <person name="Hirani K.H."/>
            <person name="Hogues M.H."/>
            <person name="Hollins B.H."/>
            <person name="Jackson L.J."/>
            <person name="Javaid M.J."/>
            <person name="Jhangiani S.J."/>
            <person name="Johnson A.J."/>
            <person name="Johnson B.J."/>
            <person name="Jones J.J."/>
            <person name="Joshi V.J."/>
            <person name="Kalu J.K."/>
            <person name="Khan N.K."/>
            <person name="Korchina V.K."/>
            <person name="Kovar C.K."/>
            <person name="Lago L.L."/>
            <person name="Lara F.L."/>
            <person name="Le T.-K.L."/>
            <person name="Lee S.L."/>
            <person name="Legall-Iii F.L."/>
            <person name="Lemon S.L."/>
            <person name="Liu J.L."/>
            <person name="Liu Y.-S.L."/>
            <person name="Liyanage D.L."/>
            <person name="Lopez J.L."/>
            <person name="Lorensuhewa L.L."/>
            <person name="Mata R.M."/>
            <person name="Mathew T.M."/>
            <person name="Mercado C.M."/>
            <person name="Mercado I.M."/>
            <person name="Morales K.M."/>
            <person name="Morgan M.M."/>
            <person name="Munidasa M.M."/>
            <person name="Ngo D.N."/>
            <person name="Nguyen L.N."/>
            <person name="Nguyen T.N."/>
            <person name="Nguyen N.N."/>
            <person name="Obregon M.O."/>
            <person name="Okwuonu G.O."/>
            <person name="Ongeri F.O."/>
            <person name="Onwere C.O."/>
            <person name="Osifeso I.O."/>
            <person name="Parra A.P."/>
            <person name="Patil S.P."/>
            <person name="Perez A.P."/>
            <person name="Perez Y.P."/>
            <person name="Pham C.P."/>
            <person name="Pu L.-L.P."/>
            <person name="Puazo M.P."/>
            <person name="Quiroz J.Q."/>
            <person name="Rouhana J.R."/>
            <person name="Ruiz M.R."/>
            <person name="Ruiz S.-J.R."/>
            <person name="Saada N.S."/>
            <person name="Santibanez J.S."/>
            <person name="Scheel M.S."/>
            <person name="Schneider B.S."/>
            <person name="Simmons D.S."/>
            <person name="Sisson I.S."/>
            <person name="Tang L.-Y.T."/>
            <person name="Thornton R.T."/>
            <person name="Tisius J.T."/>
            <person name="Toledanes G.T."/>
            <person name="Trejos Z.T."/>
            <person name="Usmani K.U."/>
            <person name="Varghese R.V."/>
            <person name="Vattathil S.V."/>
            <person name="Vee V.V."/>
            <person name="Walker D.W."/>
            <person name="Weissenberger G.W."/>
            <person name="White C.W."/>
            <person name="Williams A.W."/>
            <person name="Woodworth J.W."/>
            <person name="Wright R.W."/>
            <person name="Zhu Y.Z."/>
            <person name="Han Y.H."/>
            <person name="Newsham I.N."/>
            <person name="Nazareth L.N."/>
            <person name="Worley K.W."/>
            <person name="Muzny D.M."/>
            <person name="Rogers J.R."/>
            <person name="Gibbs R.G."/>
        </authorList>
    </citation>
    <scope>NUCLEOTIDE SEQUENCE [LARGE SCALE GENOMIC DNA]</scope>
</reference>
<reference evidence="2" key="2">
    <citation type="submission" date="2025-08" db="UniProtKB">
        <authorList>
            <consortium name="Ensembl"/>
        </authorList>
    </citation>
    <scope>IDENTIFICATION</scope>
</reference>
<dbReference type="AlphaFoldDB" id="A0A8I5N3B6"/>
<name>A0A8I5N3B6_PAPAN</name>
<feature type="compositionally biased region" description="Basic and acidic residues" evidence="1">
    <location>
        <begin position="58"/>
        <end position="67"/>
    </location>
</feature>
<dbReference type="PRINTS" id="PR02045">
    <property type="entry name" value="F138DOMAIN"/>
</dbReference>